<organism evidence="4 5">
    <name type="scientific">Pontibacter locisalis</name>
    <dbReference type="NCBI Taxonomy" id="1719035"/>
    <lineage>
        <taxon>Bacteria</taxon>
        <taxon>Pseudomonadati</taxon>
        <taxon>Bacteroidota</taxon>
        <taxon>Cytophagia</taxon>
        <taxon>Cytophagales</taxon>
        <taxon>Hymenobacteraceae</taxon>
        <taxon>Pontibacter</taxon>
    </lineage>
</organism>
<evidence type="ECO:0000256" key="1">
    <source>
        <dbReference type="ARBA" id="ARBA00004196"/>
    </source>
</evidence>
<dbReference type="Proteomes" id="UP001597544">
    <property type="component" value="Unassembled WGS sequence"/>
</dbReference>
<dbReference type="PROSITE" id="PS51257">
    <property type="entry name" value="PROKAR_LIPOPROTEIN"/>
    <property type="match status" value="1"/>
</dbReference>
<reference evidence="5" key="1">
    <citation type="journal article" date="2019" name="Int. J. Syst. Evol. Microbiol.">
        <title>The Global Catalogue of Microorganisms (GCM) 10K type strain sequencing project: providing services to taxonomists for standard genome sequencing and annotation.</title>
        <authorList>
            <consortium name="The Broad Institute Genomics Platform"/>
            <consortium name="The Broad Institute Genome Sequencing Center for Infectious Disease"/>
            <person name="Wu L."/>
            <person name="Ma J."/>
        </authorList>
    </citation>
    <scope>NUCLEOTIDE SEQUENCE [LARGE SCALE GENOMIC DNA]</scope>
    <source>
        <strain evidence="5">KCTC 42498</strain>
    </source>
</reference>
<evidence type="ECO:0000313" key="5">
    <source>
        <dbReference type="Proteomes" id="UP001597544"/>
    </source>
</evidence>
<feature type="chain" id="PRO_5045576968" evidence="3">
    <location>
        <begin position="20"/>
        <end position="365"/>
    </location>
</feature>
<dbReference type="Gene3D" id="2.40.420.20">
    <property type="match status" value="1"/>
</dbReference>
<name>A0ABW5INN8_9BACT</name>
<sequence>MDKCIARLLVLLLFITAACGPQEQTTSPSYRQLTEAVYASGKIYPDNEYIVSTNADGVITSMLVEEGDTVQVGQTLMSIEGDIPDARLESATEAYRRARENYNTDSPVMQELRAGLEAAKTKMQNDSVQYVRYRNLLNANATSKAQYDQRKLAYELSKQEYAARQSNYRNVRNQLYLELKNAESQYKINLKDESNYNIRSNINGLVYDLYKEQGELVRRNEPVALLGDASNVYLRLLVDELDIARVKRGQEVLVKVDLYPDKIFKARVTKVYPRLITADQSFRVDAEFIEEKPEIFYGLNIEANIIVSERARVLTIPKSYLVGQDSVLVKRNGDVEKVKLKKGMENFELVEVLSGLDTNSVIVER</sequence>
<feature type="signal peptide" evidence="3">
    <location>
        <begin position="1"/>
        <end position="19"/>
    </location>
</feature>
<evidence type="ECO:0000313" key="4">
    <source>
        <dbReference type="EMBL" id="MFD2515010.1"/>
    </source>
</evidence>
<proteinExistence type="predicted"/>
<keyword evidence="5" id="KW-1185">Reference proteome</keyword>
<protein>
    <submittedName>
        <fullName evidence="4">Efflux RND transporter periplasmic adaptor subunit</fullName>
    </submittedName>
</protein>
<evidence type="ECO:0000256" key="2">
    <source>
        <dbReference type="ARBA" id="ARBA00023054"/>
    </source>
</evidence>
<dbReference type="PANTHER" id="PTHR32347:SF23">
    <property type="entry name" value="BLL5650 PROTEIN"/>
    <property type="match status" value="1"/>
</dbReference>
<dbReference type="Gene3D" id="2.40.50.100">
    <property type="match status" value="1"/>
</dbReference>
<dbReference type="PANTHER" id="PTHR32347">
    <property type="entry name" value="EFFLUX SYSTEM COMPONENT YKNX-RELATED"/>
    <property type="match status" value="1"/>
</dbReference>
<evidence type="ECO:0000256" key="3">
    <source>
        <dbReference type="SAM" id="SignalP"/>
    </source>
</evidence>
<dbReference type="EMBL" id="JBHULU010000021">
    <property type="protein sequence ID" value="MFD2515010.1"/>
    <property type="molecule type" value="Genomic_DNA"/>
</dbReference>
<keyword evidence="2" id="KW-0175">Coiled coil</keyword>
<dbReference type="Gene3D" id="1.10.287.470">
    <property type="entry name" value="Helix hairpin bin"/>
    <property type="match status" value="1"/>
</dbReference>
<comment type="caution">
    <text evidence="4">The sequence shown here is derived from an EMBL/GenBank/DDBJ whole genome shotgun (WGS) entry which is preliminary data.</text>
</comment>
<dbReference type="Gene3D" id="2.40.30.170">
    <property type="match status" value="1"/>
</dbReference>
<gene>
    <name evidence="4" type="ORF">ACFSRY_14135</name>
</gene>
<dbReference type="InterPro" id="IPR050465">
    <property type="entry name" value="UPF0194_transport"/>
</dbReference>
<accession>A0ABW5INN8</accession>
<dbReference type="SUPFAM" id="SSF111369">
    <property type="entry name" value="HlyD-like secretion proteins"/>
    <property type="match status" value="1"/>
</dbReference>
<keyword evidence="3" id="KW-0732">Signal</keyword>
<dbReference type="RefSeq" id="WP_377508879.1">
    <property type="nucleotide sequence ID" value="NZ_JBHULU010000021.1"/>
</dbReference>
<comment type="subcellular location">
    <subcellularLocation>
        <location evidence="1">Cell envelope</location>
    </subcellularLocation>
</comment>